<evidence type="ECO:0000313" key="1">
    <source>
        <dbReference type="EMBL" id="OAM90173.1"/>
    </source>
</evidence>
<dbReference type="Proteomes" id="UP000078486">
    <property type="component" value="Unassembled WGS sequence"/>
</dbReference>
<dbReference type="Pfam" id="PF13565">
    <property type="entry name" value="HTH_32"/>
    <property type="match status" value="1"/>
</dbReference>
<sequence length="152" mass="16898">MANRYKVTLTRTEREQLTELARSGKSTTAKFIYARALLLCDAGELGDPWKVVDVASALGVSSRTVEHLKQRFVEKGLEAALARQPHCKPREVTFDGAFDARLTALACSRAPDGYQRWTVRLLADKLVELKIVDAVSTMTVQRSLKKTNCSLT</sequence>
<proteinExistence type="predicted"/>
<dbReference type="STRING" id="1184151.AW736_09665"/>
<name>A0A178IJV7_9BACT</name>
<keyword evidence="2" id="KW-1185">Reference proteome</keyword>
<organism evidence="1 2">
    <name type="scientific">Termitidicoccus mucosus</name>
    <dbReference type="NCBI Taxonomy" id="1184151"/>
    <lineage>
        <taxon>Bacteria</taxon>
        <taxon>Pseudomonadati</taxon>
        <taxon>Verrucomicrobiota</taxon>
        <taxon>Opitutia</taxon>
        <taxon>Opitutales</taxon>
        <taxon>Opitutaceae</taxon>
        <taxon>Termitidicoccus</taxon>
    </lineage>
</organism>
<reference evidence="1 2" key="1">
    <citation type="submission" date="2016-01" db="EMBL/GenBank/DDBJ databases">
        <title>High potential of lignocellulose degradation of a new Verrucomicrobia species.</title>
        <authorList>
            <person name="Wang Y."/>
            <person name="Shi Y."/>
            <person name="Qiu Z."/>
            <person name="Liu S."/>
            <person name="Yang H."/>
        </authorList>
    </citation>
    <scope>NUCLEOTIDE SEQUENCE [LARGE SCALE GENOMIC DNA]</scope>
    <source>
        <strain evidence="1 2">TSB47</strain>
    </source>
</reference>
<dbReference type="InterPro" id="IPR009057">
    <property type="entry name" value="Homeodomain-like_sf"/>
</dbReference>
<evidence type="ECO:0000313" key="2">
    <source>
        <dbReference type="Proteomes" id="UP000078486"/>
    </source>
</evidence>
<dbReference type="EMBL" id="LRRQ01000075">
    <property type="protein sequence ID" value="OAM90173.1"/>
    <property type="molecule type" value="Genomic_DNA"/>
</dbReference>
<accession>A0A178IJV7</accession>
<protein>
    <submittedName>
        <fullName evidence="1">Transposase</fullName>
    </submittedName>
</protein>
<dbReference type="AlphaFoldDB" id="A0A178IJV7"/>
<dbReference type="SUPFAM" id="SSF46689">
    <property type="entry name" value="Homeodomain-like"/>
    <property type="match status" value="1"/>
</dbReference>
<comment type="caution">
    <text evidence="1">The sequence shown here is derived from an EMBL/GenBank/DDBJ whole genome shotgun (WGS) entry which is preliminary data.</text>
</comment>
<gene>
    <name evidence="1" type="ORF">AW736_09665</name>
</gene>